<sequence>MDHILLPSTIEITDGDRPHVGQVVITPCQQGYGTTLGNALRRVLLSSLPGAAVESMKIHGVQHEFDGIDGVQEDVIEIILNLKQVAVHLHADESVVLSLKKKGPGAFTAGDFEKNSDVEIVNPELVIMNVTTDREIEMEITIGKGSGYVMVSEKETGHLDLGTIAIDSLYSPIRDVGYKVEMTRVGDITDYEKLTVTVETDGTITVKEAFAQTTKILMDHLSLIIDAVSSQDAPKTVSEKNPEPLESTVDNE</sequence>
<dbReference type="Proteomes" id="UP000228528">
    <property type="component" value="Unassembled WGS sequence"/>
</dbReference>
<dbReference type="Gene3D" id="2.170.120.12">
    <property type="entry name" value="DNA-directed RNA polymerase, insert domain"/>
    <property type="match status" value="1"/>
</dbReference>
<evidence type="ECO:0000256" key="6">
    <source>
        <dbReference type="ARBA" id="ARBA00022695"/>
    </source>
</evidence>
<evidence type="ECO:0000256" key="4">
    <source>
        <dbReference type="ARBA" id="ARBA00022478"/>
    </source>
</evidence>
<proteinExistence type="inferred from homology"/>
<dbReference type="CDD" id="cd06928">
    <property type="entry name" value="RNAP_alpha_NTD"/>
    <property type="match status" value="1"/>
</dbReference>
<evidence type="ECO:0000256" key="5">
    <source>
        <dbReference type="ARBA" id="ARBA00022679"/>
    </source>
</evidence>
<dbReference type="InterPro" id="IPR011262">
    <property type="entry name" value="DNA-dir_RNA_pol_insert"/>
</dbReference>
<dbReference type="SMART" id="SM00662">
    <property type="entry name" value="RPOLD"/>
    <property type="match status" value="1"/>
</dbReference>
<dbReference type="InterPro" id="IPR036603">
    <property type="entry name" value="RBP11-like"/>
</dbReference>
<keyword evidence="5" id="KW-0808">Transferase</keyword>
<gene>
    <name evidence="13" type="ORF">COU30_03830</name>
</gene>
<dbReference type="SUPFAM" id="SSF55257">
    <property type="entry name" value="RBP11-like subunits of RNA polymerase"/>
    <property type="match status" value="1"/>
</dbReference>
<dbReference type="SUPFAM" id="SSF56553">
    <property type="entry name" value="Insert subdomain of RNA polymerase alpha subunit"/>
    <property type="match status" value="1"/>
</dbReference>
<keyword evidence="6" id="KW-0548">Nucleotidyltransferase</keyword>
<dbReference type="GO" id="GO:0000428">
    <property type="term" value="C:DNA-directed RNA polymerase complex"/>
    <property type="evidence" value="ECO:0007669"/>
    <property type="project" value="UniProtKB-KW"/>
</dbReference>
<evidence type="ECO:0000256" key="3">
    <source>
        <dbReference type="ARBA" id="ARBA00015972"/>
    </source>
</evidence>
<comment type="catalytic activity">
    <reaction evidence="10">
        <text>RNA(n) + a ribonucleoside 5'-triphosphate = RNA(n+1) + diphosphate</text>
        <dbReference type="Rhea" id="RHEA:21248"/>
        <dbReference type="Rhea" id="RHEA-COMP:14527"/>
        <dbReference type="Rhea" id="RHEA-COMP:17342"/>
        <dbReference type="ChEBI" id="CHEBI:33019"/>
        <dbReference type="ChEBI" id="CHEBI:61557"/>
        <dbReference type="ChEBI" id="CHEBI:140395"/>
        <dbReference type="EC" id="2.7.7.6"/>
    </reaction>
</comment>
<name>A0A2M6P0D2_9BACT</name>
<accession>A0A2M6P0D2</accession>
<feature type="domain" description="DNA-directed RNA polymerase RpoA/D/Rpb3-type" evidence="12">
    <location>
        <begin position="20"/>
        <end position="227"/>
    </location>
</feature>
<protein>
    <recommendedName>
        <fullName evidence="3">DNA-directed RNA polymerase subunit alpha</fullName>
        <ecNumber evidence="2">2.7.7.6</ecNumber>
    </recommendedName>
    <alternativeName>
        <fullName evidence="9">RNA polymerase subunit alpha</fullName>
    </alternativeName>
    <alternativeName>
        <fullName evidence="8">Transcriptase subunit alpha</fullName>
    </alternativeName>
</protein>
<dbReference type="EC" id="2.7.7.6" evidence="2"/>
<dbReference type="NCBIfam" id="TIGR02027">
    <property type="entry name" value="rpoA"/>
    <property type="match status" value="1"/>
</dbReference>
<dbReference type="InterPro" id="IPR036643">
    <property type="entry name" value="RNApol_insert_sf"/>
</dbReference>
<dbReference type="GO" id="GO:0003899">
    <property type="term" value="F:DNA-directed RNA polymerase activity"/>
    <property type="evidence" value="ECO:0007669"/>
    <property type="project" value="UniProtKB-EC"/>
</dbReference>
<dbReference type="GO" id="GO:0006351">
    <property type="term" value="P:DNA-templated transcription"/>
    <property type="evidence" value="ECO:0007669"/>
    <property type="project" value="InterPro"/>
</dbReference>
<organism evidence="13 14">
    <name type="scientific">Candidatus Magasanikbacteria bacterium CG10_big_fil_rev_8_21_14_0_10_38_6</name>
    <dbReference type="NCBI Taxonomy" id="1974647"/>
    <lineage>
        <taxon>Bacteria</taxon>
        <taxon>Candidatus Magasanikiibacteriota</taxon>
    </lineage>
</organism>
<reference evidence="14" key="1">
    <citation type="submission" date="2017-09" db="EMBL/GenBank/DDBJ databases">
        <title>Depth-based differentiation of microbial function through sediment-hosted aquifers and enrichment of novel symbionts in the deep terrestrial subsurface.</title>
        <authorList>
            <person name="Probst A.J."/>
            <person name="Ladd B."/>
            <person name="Jarett J.K."/>
            <person name="Geller-Mcgrath D.E."/>
            <person name="Sieber C.M.K."/>
            <person name="Emerson J.B."/>
            <person name="Anantharaman K."/>
            <person name="Thomas B.C."/>
            <person name="Malmstrom R."/>
            <person name="Stieglmeier M."/>
            <person name="Klingl A."/>
            <person name="Woyke T."/>
            <person name="Ryan C.M."/>
            <person name="Banfield J.F."/>
        </authorList>
    </citation>
    <scope>NUCLEOTIDE SEQUENCE [LARGE SCALE GENOMIC DNA]</scope>
</reference>
<dbReference type="FunFam" id="2.170.120.12:FF:000001">
    <property type="entry name" value="DNA-directed RNA polymerase subunit alpha"/>
    <property type="match status" value="1"/>
</dbReference>
<evidence type="ECO:0000256" key="8">
    <source>
        <dbReference type="ARBA" id="ARBA00032524"/>
    </source>
</evidence>
<comment type="similarity">
    <text evidence="1">Belongs to the RNA polymerase alpha chain family.</text>
</comment>
<dbReference type="AlphaFoldDB" id="A0A2M6P0D2"/>
<dbReference type="Gene3D" id="3.30.1360.10">
    <property type="entry name" value="RNA polymerase, RBP11-like subunit"/>
    <property type="match status" value="1"/>
</dbReference>
<dbReference type="GO" id="GO:0005737">
    <property type="term" value="C:cytoplasm"/>
    <property type="evidence" value="ECO:0007669"/>
    <property type="project" value="UniProtKB-ARBA"/>
</dbReference>
<dbReference type="InterPro" id="IPR011773">
    <property type="entry name" value="DNA-dir_RpoA"/>
</dbReference>
<evidence type="ECO:0000256" key="2">
    <source>
        <dbReference type="ARBA" id="ARBA00012418"/>
    </source>
</evidence>
<evidence type="ECO:0000256" key="9">
    <source>
        <dbReference type="ARBA" id="ARBA00033070"/>
    </source>
</evidence>
<dbReference type="EMBL" id="PFBW01000168">
    <property type="protein sequence ID" value="PIR77185.1"/>
    <property type="molecule type" value="Genomic_DNA"/>
</dbReference>
<evidence type="ECO:0000256" key="10">
    <source>
        <dbReference type="ARBA" id="ARBA00048552"/>
    </source>
</evidence>
<evidence type="ECO:0000259" key="12">
    <source>
        <dbReference type="SMART" id="SM00662"/>
    </source>
</evidence>
<feature type="region of interest" description="Disordered" evidence="11">
    <location>
        <begin position="232"/>
        <end position="252"/>
    </location>
</feature>
<keyword evidence="7" id="KW-0804">Transcription</keyword>
<evidence type="ECO:0000313" key="14">
    <source>
        <dbReference type="Proteomes" id="UP000228528"/>
    </source>
</evidence>
<dbReference type="NCBIfam" id="NF003519">
    <property type="entry name" value="PRK05182.2-5"/>
    <property type="match status" value="1"/>
</dbReference>
<evidence type="ECO:0000313" key="13">
    <source>
        <dbReference type="EMBL" id="PIR77185.1"/>
    </source>
</evidence>
<evidence type="ECO:0000256" key="11">
    <source>
        <dbReference type="SAM" id="MobiDB-lite"/>
    </source>
</evidence>
<dbReference type="InterPro" id="IPR011263">
    <property type="entry name" value="DNA-dir_RNA_pol_RpoA/D/Rpb3"/>
</dbReference>
<comment type="caution">
    <text evidence="13">The sequence shown here is derived from an EMBL/GenBank/DDBJ whole genome shotgun (WGS) entry which is preliminary data.</text>
</comment>
<keyword evidence="4 13" id="KW-0240">DNA-directed RNA polymerase</keyword>
<dbReference type="Pfam" id="PF01193">
    <property type="entry name" value="RNA_pol_L"/>
    <property type="match status" value="1"/>
</dbReference>
<dbReference type="GO" id="GO:0003677">
    <property type="term" value="F:DNA binding"/>
    <property type="evidence" value="ECO:0007669"/>
    <property type="project" value="InterPro"/>
</dbReference>
<evidence type="ECO:0000256" key="1">
    <source>
        <dbReference type="ARBA" id="ARBA00007123"/>
    </source>
</evidence>
<dbReference type="Pfam" id="PF01000">
    <property type="entry name" value="RNA_pol_A_bac"/>
    <property type="match status" value="1"/>
</dbReference>
<dbReference type="GO" id="GO:0046983">
    <property type="term" value="F:protein dimerization activity"/>
    <property type="evidence" value="ECO:0007669"/>
    <property type="project" value="InterPro"/>
</dbReference>
<evidence type="ECO:0000256" key="7">
    <source>
        <dbReference type="ARBA" id="ARBA00023163"/>
    </source>
</evidence>